<gene>
    <name evidence="3" type="ORF">H2O64_03855</name>
</gene>
<dbReference type="InterPro" id="IPR021255">
    <property type="entry name" value="DUF2807"/>
</dbReference>
<evidence type="ECO:0000256" key="1">
    <source>
        <dbReference type="SAM" id="MobiDB-lite"/>
    </source>
</evidence>
<evidence type="ECO:0000313" key="4">
    <source>
        <dbReference type="Proteomes" id="UP000619238"/>
    </source>
</evidence>
<reference evidence="3 4" key="1">
    <citation type="submission" date="2020-07" db="EMBL/GenBank/DDBJ databases">
        <title>Description of Kordia aestuariivivens sp. nov., isolated from a tidal flat.</title>
        <authorList>
            <person name="Park S."/>
            <person name="Yoon J.-H."/>
        </authorList>
    </citation>
    <scope>NUCLEOTIDE SEQUENCE [LARGE SCALE GENOMIC DNA]</scope>
    <source>
        <strain evidence="3 4">YSTF-M3</strain>
    </source>
</reference>
<organism evidence="3 4">
    <name type="scientific">Kordia aestuariivivens</name>
    <dbReference type="NCBI Taxonomy" id="2759037"/>
    <lineage>
        <taxon>Bacteria</taxon>
        <taxon>Pseudomonadati</taxon>
        <taxon>Bacteroidota</taxon>
        <taxon>Flavobacteriia</taxon>
        <taxon>Flavobacteriales</taxon>
        <taxon>Flavobacteriaceae</taxon>
        <taxon>Kordia</taxon>
    </lineage>
</organism>
<dbReference type="Proteomes" id="UP000619238">
    <property type="component" value="Unassembled WGS sequence"/>
</dbReference>
<dbReference type="Gene3D" id="2.160.20.120">
    <property type="match status" value="1"/>
</dbReference>
<evidence type="ECO:0000259" key="2">
    <source>
        <dbReference type="Pfam" id="PF10988"/>
    </source>
</evidence>
<dbReference type="PROSITE" id="PS51257">
    <property type="entry name" value="PROKAR_LIPOPROTEIN"/>
    <property type="match status" value="1"/>
</dbReference>
<evidence type="ECO:0000313" key="3">
    <source>
        <dbReference type="EMBL" id="MBC8753789.1"/>
    </source>
</evidence>
<feature type="compositionally biased region" description="Low complexity" evidence="1">
    <location>
        <begin position="226"/>
        <end position="241"/>
    </location>
</feature>
<dbReference type="EMBL" id="JACGWS010000002">
    <property type="protein sequence ID" value="MBC8753789.1"/>
    <property type="molecule type" value="Genomic_DNA"/>
</dbReference>
<dbReference type="Pfam" id="PF10988">
    <property type="entry name" value="DUF2807"/>
    <property type="match status" value="1"/>
</dbReference>
<feature type="domain" description="Putative auto-transporter adhesin head GIN" evidence="2">
    <location>
        <begin position="45"/>
        <end position="224"/>
    </location>
</feature>
<sequence length="241" mass="25088">MITLARFIAIAIISLFITSCDMNFSSGIVGNGNVVTEERDAEETFTMIRASEGLDVYITQAETASIEVEADENIISLIATDIKNGTLVIHTEKSIGRCKSKKVHVSLPTIEKIVSTSGADVYSTQTLVVDNLEVKSNSGADIKIEVEAENVNCSTSSGADIKIAGTADSLTASATSGSDIQARELSVKDCDASASSGADVTVSVSGKLIANTSSGGDVHYYGNPESVSKNKSVSGGSVHKK</sequence>
<protein>
    <submittedName>
        <fullName evidence="3">DUF2807 domain-containing protein</fullName>
    </submittedName>
</protein>
<name>A0ABR7Q5E9_9FLAO</name>
<feature type="region of interest" description="Disordered" evidence="1">
    <location>
        <begin position="219"/>
        <end position="241"/>
    </location>
</feature>
<keyword evidence="4" id="KW-1185">Reference proteome</keyword>
<proteinExistence type="predicted"/>
<dbReference type="RefSeq" id="WP_187560827.1">
    <property type="nucleotide sequence ID" value="NZ_JACGWS010000002.1"/>
</dbReference>
<comment type="caution">
    <text evidence="3">The sequence shown here is derived from an EMBL/GenBank/DDBJ whole genome shotgun (WGS) entry which is preliminary data.</text>
</comment>
<accession>A0ABR7Q5E9</accession>